<keyword evidence="5" id="KW-0997">Cell inner membrane</keyword>
<dbReference type="Pfam" id="PF03544">
    <property type="entry name" value="TonB_C"/>
    <property type="match status" value="1"/>
</dbReference>
<evidence type="ECO:0000256" key="6">
    <source>
        <dbReference type="ARBA" id="ARBA00022692"/>
    </source>
</evidence>
<dbReference type="GO" id="GO:0031992">
    <property type="term" value="F:energy transducer activity"/>
    <property type="evidence" value="ECO:0007669"/>
    <property type="project" value="InterPro"/>
</dbReference>
<gene>
    <name evidence="12" type="ORF">ED312_08970</name>
</gene>
<keyword evidence="8 10" id="KW-1133">Transmembrane helix</keyword>
<accession>A0A3N0EJZ7</accession>
<dbReference type="Proteomes" id="UP000267469">
    <property type="component" value="Unassembled WGS sequence"/>
</dbReference>
<evidence type="ECO:0000256" key="2">
    <source>
        <dbReference type="ARBA" id="ARBA00006555"/>
    </source>
</evidence>
<evidence type="ECO:0000256" key="9">
    <source>
        <dbReference type="ARBA" id="ARBA00023136"/>
    </source>
</evidence>
<evidence type="ECO:0000256" key="3">
    <source>
        <dbReference type="ARBA" id="ARBA00022448"/>
    </source>
</evidence>
<dbReference type="RefSeq" id="WP_123215670.1">
    <property type="nucleotide sequence ID" value="NZ_RJTM01000062.1"/>
</dbReference>
<dbReference type="InterPro" id="IPR003538">
    <property type="entry name" value="TonB"/>
</dbReference>
<evidence type="ECO:0000256" key="7">
    <source>
        <dbReference type="ARBA" id="ARBA00022927"/>
    </source>
</evidence>
<reference evidence="12 13" key="1">
    <citation type="submission" date="2018-10" db="EMBL/GenBank/DDBJ databases">
        <title>Sinomicrobium pectinilyticum sp. nov., a pectinase-producing bacterium isolated from alkaline and saline soil, and emended description of the genus Sinomicrobium.</title>
        <authorList>
            <person name="Cheng B."/>
            <person name="Li C."/>
            <person name="Lai Q."/>
            <person name="Du M."/>
            <person name="Shao Z."/>
            <person name="Xu P."/>
            <person name="Yang C."/>
        </authorList>
    </citation>
    <scope>NUCLEOTIDE SEQUENCE [LARGE SCALE GENOMIC DNA]</scope>
    <source>
        <strain evidence="12 13">5DNS001</strain>
    </source>
</reference>
<dbReference type="PROSITE" id="PS52015">
    <property type="entry name" value="TONB_CTD"/>
    <property type="match status" value="1"/>
</dbReference>
<comment type="caution">
    <text evidence="12">The sequence shown here is derived from an EMBL/GenBank/DDBJ whole genome shotgun (WGS) entry which is preliminary data.</text>
</comment>
<dbReference type="Gene3D" id="3.30.1150.10">
    <property type="match status" value="1"/>
</dbReference>
<dbReference type="InterPro" id="IPR037682">
    <property type="entry name" value="TonB_C"/>
</dbReference>
<feature type="transmembrane region" description="Helical" evidence="10">
    <location>
        <begin position="12"/>
        <end position="31"/>
    </location>
</feature>
<dbReference type="GO" id="GO:0015891">
    <property type="term" value="P:siderophore transport"/>
    <property type="evidence" value="ECO:0007669"/>
    <property type="project" value="InterPro"/>
</dbReference>
<evidence type="ECO:0000259" key="11">
    <source>
        <dbReference type="PROSITE" id="PS52015"/>
    </source>
</evidence>
<proteinExistence type="inferred from homology"/>
<dbReference type="SUPFAM" id="SSF74653">
    <property type="entry name" value="TolA/TonB C-terminal domain"/>
    <property type="match status" value="1"/>
</dbReference>
<keyword evidence="6 10" id="KW-0812">Transmembrane</keyword>
<dbReference type="OrthoDB" id="1095452at2"/>
<dbReference type="InterPro" id="IPR051045">
    <property type="entry name" value="TonB-dependent_transducer"/>
</dbReference>
<keyword evidence="4" id="KW-1003">Cell membrane</keyword>
<dbReference type="NCBIfam" id="TIGR01352">
    <property type="entry name" value="tonB_Cterm"/>
    <property type="match status" value="1"/>
</dbReference>
<evidence type="ECO:0000313" key="13">
    <source>
        <dbReference type="Proteomes" id="UP000267469"/>
    </source>
</evidence>
<dbReference type="PANTHER" id="PTHR33446">
    <property type="entry name" value="PROTEIN TONB-RELATED"/>
    <property type="match status" value="1"/>
</dbReference>
<evidence type="ECO:0000256" key="4">
    <source>
        <dbReference type="ARBA" id="ARBA00022475"/>
    </source>
</evidence>
<dbReference type="GO" id="GO:0015031">
    <property type="term" value="P:protein transport"/>
    <property type="evidence" value="ECO:0007669"/>
    <property type="project" value="UniProtKB-KW"/>
</dbReference>
<dbReference type="GO" id="GO:0055085">
    <property type="term" value="P:transmembrane transport"/>
    <property type="evidence" value="ECO:0007669"/>
    <property type="project" value="InterPro"/>
</dbReference>
<organism evidence="12 13">
    <name type="scientific">Sinomicrobium pectinilyticum</name>
    <dbReference type="NCBI Taxonomy" id="1084421"/>
    <lineage>
        <taxon>Bacteria</taxon>
        <taxon>Pseudomonadati</taxon>
        <taxon>Bacteroidota</taxon>
        <taxon>Flavobacteriia</taxon>
        <taxon>Flavobacteriales</taxon>
        <taxon>Flavobacteriaceae</taxon>
        <taxon>Sinomicrobium</taxon>
    </lineage>
</organism>
<dbReference type="EMBL" id="RJTM01000062">
    <property type="protein sequence ID" value="RNL88250.1"/>
    <property type="molecule type" value="Genomic_DNA"/>
</dbReference>
<sequence>MIPKKNPKADLTRNSGLFFAIGMAIVLFLAWKGMEWKKYESTEYIADNIPVPEEPEEIDVPVIRLNTPPPPPPPKIITDKIILEEDDSDAKDTQLLSIDDNFDKAVDVDDIPVVDDPVPDEMISINLVENVPVFPGCENATDKRKCFEESMMRHIRKNFRYPEPAKEREIQGKVYVNFIIDSDGNITGVKMRGPDKSLEEEAARIINKLPKMTPGKQGDRAVRVPFSIPITFKLQ</sequence>
<name>A0A3N0EJZ7_SINP1</name>
<keyword evidence="13" id="KW-1185">Reference proteome</keyword>
<dbReference type="InterPro" id="IPR006260">
    <property type="entry name" value="TonB/TolA_C"/>
</dbReference>
<dbReference type="PRINTS" id="PR01374">
    <property type="entry name" value="TONBPROTEIN"/>
</dbReference>
<keyword evidence="3" id="KW-0813">Transport</keyword>
<evidence type="ECO:0000256" key="1">
    <source>
        <dbReference type="ARBA" id="ARBA00004383"/>
    </source>
</evidence>
<protein>
    <submittedName>
        <fullName evidence="12">Energy transducer TonB</fullName>
    </submittedName>
</protein>
<evidence type="ECO:0000256" key="5">
    <source>
        <dbReference type="ARBA" id="ARBA00022519"/>
    </source>
</evidence>
<dbReference type="PANTHER" id="PTHR33446:SF2">
    <property type="entry name" value="PROTEIN TONB"/>
    <property type="match status" value="1"/>
</dbReference>
<comment type="subcellular location">
    <subcellularLocation>
        <location evidence="1">Cell inner membrane</location>
        <topology evidence="1">Single-pass membrane protein</topology>
        <orientation evidence="1">Periplasmic side</orientation>
    </subcellularLocation>
</comment>
<evidence type="ECO:0000313" key="12">
    <source>
        <dbReference type="EMBL" id="RNL88250.1"/>
    </source>
</evidence>
<dbReference type="AlphaFoldDB" id="A0A3N0EJZ7"/>
<keyword evidence="9 10" id="KW-0472">Membrane</keyword>
<keyword evidence="7" id="KW-0653">Protein transport</keyword>
<comment type="similarity">
    <text evidence="2">Belongs to the TonB family.</text>
</comment>
<dbReference type="GO" id="GO:0098797">
    <property type="term" value="C:plasma membrane protein complex"/>
    <property type="evidence" value="ECO:0007669"/>
    <property type="project" value="TreeGrafter"/>
</dbReference>
<feature type="domain" description="TonB C-terminal" evidence="11">
    <location>
        <begin position="146"/>
        <end position="235"/>
    </location>
</feature>
<evidence type="ECO:0000256" key="10">
    <source>
        <dbReference type="SAM" id="Phobius"/>
    </source>
</evidence>
<dbReference type="GO" id="GO:0030288">
    <property type="term" value="C:outer membrane-bounded periplasmic space"/>
    <property type="evidence" value="ECO:0007669"/>
    <property type="project" value="InterPro"/>
</dbReference>
<evidence type="ECO:0000256" key="8">
    <source>
        <dbReference type="ARBA" id="ARBA00022989"/>
    </source>
</evidence>